<gene>
    <name evidence="9" type="ORF">GCM10011385_31850</name>
</gene>
<keyword evidence="4 7" id="KW-0812">Transmembrane</keyword>
<dbReference type="EMBL" id="BMIF01000010">
    <property type="protein sequence ID" value="GGA75441.1"/>
    <property type="molecule type" value="Genomic_DNA"/>
</dbReference>
<dbReference type="InterPro" id="IPR002656">
    <property type="entry name" value="Acyl_transf_3_dom"/>
</dbReference>
<evidence type="ECO:0000256" key="4">
    <source>
        <dbReference type="ARBA" id="ARBA00022692"/>
    </source>
</evidence>
<comment type="subcellular location">
    <subcellularLocation>
        <location evidence="1">Cell membrane</location>
        <topology evidence="1">Multi-pass membrane protein</topology>
    </subcellularLocation>
</comment>
<name>A0A916RXR6_9HYPH</name>
<comment type="caution">
    <text evidence="9">The sequence shown here is derived from an EMBL/GenBank/DDBJ whole genome shotgun (WGS) entry which is preliminary data.</text>
</comment>
<keyword evidence="6 7" id="KW-0472">Membrane</keyword>
<dbReference type="PANTHER" id="PTHR40074">
    <property type="entry name" value="O-ACETYLTRANSFERASE WECH"/>
    <property type="match status" value="1"/>
</dbReference>
<evidence type="ECO:0000256" key="6">
    <source>
        <dbReference type="ARBA" id="ARBA00023136"/>
    </source>
</evidence>
<evidence type="ECO:0000256" key="1">
    <source>
        <dbReference type="ARBA" id="ARBA00004651"/>
    </source>
</evidence>
<accession>A0A916RXR6</accession>
<feature type="transmembrane region" description="Helical" evidence="7">
    <location>
        <begin position="103"/>
        <end position="125"/>
    </location>
</feature>
<feature type="transmembrane region" description="Helical" evidence="7">
    <location>
        <begin position="208"/>
        <end position="227"/>
    </location>
</feature>
<dbReference type="GO" id="GO:0009246">
    <property type="term" value="P:enterobacterial common antigen biosynthetic process"/>
    <property type="evidence" value="ECO:0007669"/>
    <property type="project" value="TreeGrafter"/>
</dbReference>
<evidence type="ECO:0000313" key="9">
    <source>
        <dbReference type="EMBL" id="GGA75441.1"/>
    </source>
</evidence>
<comment type="similarity">
    <text evidence="2">Belongs to the acyltransferase 3 family.</text>
</comment>
<dbReference type="AlphaFoldDB" id="A0A916RXR6"/>
<evidence type="ECO:0000256" key="2">
    <source>
        <dbReference type="ARBA" id="ARBA00007400"/>
    </source>
</evidence>
<evidence type="ECO:0000313" key="10">
    <source>
        <dbReference type="Proteomes" id="UP000636264"/>
    </source>
</evidence>
<feature type="transmembrane region" description="Helical" evidence="7">
    <location>
        <begin position="28"/>
        <end position="50"/>
    </location>
</feature>
<keyword evidence="10" id="KW-1185">Reference proteome</keyword>
<organism evidence="9 10">
    <name type="scientific">Nitratireductor aestuarii</name>
    <dbReference type="NCBI Taxonomy" id="1735103"/>
    <lineage>
        <taxon>Bacteria</taxon>
        <taxon>Pseudomonadati</taxon>
        <taxon>Pseudomonadota</taxon>
        <taxon>Alphaproteobacteria</taxon>
        <taxon>Hyphomicrobiales</taxon>
        <taxon>Phyllobacteriaceae</taxon>
        <taxon>Nitratireductor</taxon>
    </lineage>
</organism>
<dbReference type="GO" id="GO:0005886">
    <property type="term" value="C:plasma membrane"/>
    <property type="evidence" value="ECO:0007669"/>
    <property type="project" value="UniProtKB-SubCell"/>
</dbReference>
<evidence type="ECO:0000256" key="5">
    <source>
        <dbReference type="ARBA" id="ARBA00022989"/>
    </source>
</evidence>
<keyword evidence="9" id="KW-0012">Acyltransferase</keyword>
<feature type="transmembrane region" description="Helical" evidence="7">
    <location>
        <begin position="183"/>
        <end position="202"/>
    </location>
</feature>
<reference evidence="9" key="1">
    <citation type="journal article" date="2014" name="Int. J. Syst. Evol. Microbiol.">
        <title>Complete genome sequence of Corynebacterium casei LMG S-19264T (=DSM 44701T), isolated from a smear-ripened cheese.</title>
        <authorList>
            <consortium name="US DOE Joint Genome Institute (JGI-PGF)"/>
            <person name="Walter F."/>
            <person name="Albersmeier A."/>
            <person name="Kalinowski J."/>
            <person name="Ruckert C."/>
        </authorList>
    </citation>
    <scope>NUCLEOTIDE SEQUENCE</scope>
    <source>
        <strain evidence="9">CGMCC 1.15320</strain>
    </source>
</reference>
<feature type="transmembrane region" description="Helical" evidence="7">
    <location>
        <begin position="239"/>
        <end position="262"/>
    </location>
</feature>
<feature type="transmembrane region" description="Helical" evidence="7">
    <location>
        <begin position="274"/>
        <end position="295"/>
    </location>
</feature>
<dbReference type="Pfam" id="PF01757">
    <property type="entry name" value="Acyl_transf_3"/>
    <property type="match status" value="1"/>
</dbReference>
<dbReference type="PANTHER" id="PTHR40074:SF2">
    <property type="entry name" value="O-ACETYLTRANSFERASE WECH"/>
    <property type="match status" value="1"/>
</dbReference>
<sequence length="317" mass="35072">MVVYGHCLRGLTAGGLVPEDSWLRVTDYVVYSFHMPLFFFVSGLFIHNSMRRGAVLFWRSRILTIVYPYFLWSVLQGSVQAVLSRTEATNTAFSFADLAAILWAPISPFWFLYALFFATFAAYVLRRHRPELLCVLAFAAFLTTDETMPFILQDIAYGTFYLSLGVLAQERGFIRWLDRAQPVTAVATAGLFAVAVSMSYWLQLPEHFSLPAAVTGIAASLMLWSVVCRKQSALAQPIAALGQISMAVYVMHILALGLARYALLHVLGVTHLGILLFAGTVTGVAIPVIVHAALVRLRLAEMFGLPGETMRPATQEI</sequence>
<protein>
    <submittedName>
        <fullName evidence="9">Acyltransferase</fullName>
    </submittedName>
</protein>
<feature type="transmembrane region" description="Helical" evidence="7">
    <location>
        <begin position="62"/>
        <end position="83"/>
    </location>
</feature>
<keyword evidence="3" id="KW-1003">Cell membrane</keyword>
<evidence type="ECO:0000256" key="7">
    <source>
        <dbReference type="SAM" id="Phobius"/>
    </source>
</evidence>
<proteinExistence type="inferred from homology"/>
<evidence type="ECO:0000259" key="8">
    <source>
        <dbReference type="Pfam" id="PF01757"/>
    </source>
</evidence>
<evidence type="ECO:0000256" key="3">
    <source>
        <dbReference type="ARBA" id="ARBA00022475"/>
    </source>
</evidence>
<dbReference type="GO" id="GO:0016413">
    <property type="term" value="F:O-acetyltransferase activity"/>
    <property type="evidence" value="ECO:0007669"/>
    <property type="project" value="TreeGrafter"/>
</dbReference>
<keyword evidence="9" id="KW-0808">Transferase</keyword>
<reference evidence="9" key="2">
    <citation type="submission" date="2020-09" db="EMBL/GenBank/DDBJ databases">
        <authorList>
            <person name="Sun Q."/>
            <person name="Zhou Y."/>
        </authorList>
    </citation>
    <scope>NUCLEOTIDE SEQUENCE</scope>
    <source>
        <strain evidence="9">CGMCC 1.15320</strain>
    </source>
</reference>
<feature type="domain" description="Acyltransferase 3" evidence="8">
    <location>
        <begin position="1"/>
        <end position="284"/>
    </location>
</feature>
<keyword evidence="5 7" id="KW-1133">Transmembrane helix</keyword>
<dbReference type="Proteomes" id="UP000636264">
    <property type="component" value="Unassembled WGS sequence"/>
</dbReference>